<dbReference type="AlphaFoldDB" id="A0A803QDF7"/>
<accession>A0A803QDF7</accession>
<reference evidence="1" key="1">
    <citation type="submission" date="2018-11" db="EMBL/GenBank/DDBJ databases">
        <authorList>
            <person name="Grassa J C."/>
        </authorList>
    </citation>
    <scope>NUCLEOTIDE SEQUENCE [LARGE SCALE GENOMIC DNA]</scope>
</reference>
<dbReference type="Gramene" id="evm.model.09.1123">
    <property type="protein sequence ID" value="cds.evm.model.09.1123"/>
    <property type="gene ID" value="evm.TU.09.1123"/>
</dbReference>
<evidence type="ECO:0000313" key="1">
    <source>
        <dbReference type="EnsemblPlants" id="cds.evm.model.09.1123"/>
    </source>
</evidence>
<dbReference type="EnsemblPlants" id="evm.model.09.1123">
    <property type="protein sequence ID" value="cds.evm.model.09.1123"/>
    <property type="gene ID" value="evm.TU.09.1123"/>
</dbReference>
<protein>
    <submittedName>
        <fullName evidence="1">Uncharacterized protein</fullName>
    </submittedName>
</protein>
<keyword evidence="2" id="KW-1185">Reference proteome</keyword>
<proteinExistence type="predicted"/>
<name>A0A803QDF7_CANSA</name>
<organism evidence="1 2">
    <name type="scientific">Cannabis sativa</name>
    <name type="common">Hemp</name>
    <name type="synonym">Marijuana</name>
    <dbReference type="NCBI Taxonomy" id="3483"/>
    <lineage>
        <taxon>Eukaryota</taxon>
        <taxon>Viridiplantae</taxon>
        <taxon>Streptophyta</taxon>
        <taxon>Embryophyta</taxon>
        <taxon>Tracheophyta</taxon>
        <taxon>Spermatophyta</taxon>
        <taxon>Magnoliopsida</taxon>
        <taxon>eudicotyledons</taxon>
        <taxon>Gunneridae</taxon>
        <taxon>Pentapetalae</taxon>
        <taxon>rosids</taxon>
        <taxon>fabids</taxon>
        <taxon>Rosales</taxon>
        <taxon>Cannabaceae</taxon>
        <taxon>Cannabis</taxon>
    </lineage>
</organism>
<reference evidence="1" key="2">
    <citation type="submission" date="2021-03" db="UniProtKB">
        <authorList>
            <consortium name="EnsemblPlants"/>
        </authorList>
    </citation>
    <scope>IDENTIFICATION</scope>
</reference>
<evidence type="ECO:0000313" key="2">
    <source>
        <dbReference type="Proteomes" id="UP000596661"/>
    </source>
</evidence>
<sequence>MNPKPATISFPHRCRMKLLHKHKDSLSMEDIAHMVGDLEELVVIELQEANRPSLLRGSLLTWKLCRDGKVEEVNQYIDYCHERTIWVRRRK</sequence>
<dbReference type="Proteomes" id="UP000596661">
    <property type="component" value="Chromosome 9"/>
</dbReference>
<dbReference type="EMBL" id="UZAU01000737">
    <property type="status" value="NOT_ANNOTATED_CDS"/>
    <property type="molecule type" value="Genomic_DNA"/>
</dbReference>